<protein>
    <submittedName>
        <fullName evidence="4">Gas vesicle protein</fullName>
    </submittedName>
</protein>
<keyword evidence="1" id="KW-0304">Gas vesicle</keyword>
<gene>
    <name evidence="4" type="ORF">GPA10_21430</name>
</gene>
<comment type="subcellular location">
    <subcellularLocation>
        <location evidence="2">Gas vesicle</location>
    </subcellularLocation>
</comment>
<dbReference type="RefSeq" id="WP_343041181.1">
    <property type="nucleotide sequence ID" value="NZ_WPNZ01000011.1"/>
</dbReference>
<dbReference type="InterPro" id="IPR009430">
    <property type="entry name" value="GvpL/GvpF"/>
</dbReference>
<accession>A0A6L6X0F9</accession>
<comment type="similarity">
    <text evidence="3">Belongs to the gas vesicle GvpF/GvpL family.</text>
</comment>
<evidence type="ECO:0000313" key="5">
    <source>
        <dbReference type="Proteomes" id="UP000483802"/>
    </source>
</evidence>
<evidence type="ECO:0000256" key="3">
    <source>
        <dbReference type="ARBA" id="ARBA00035643"/>
    </source>
</evidence>
<proteinExistence type="inferred from homology"/>
<reference evidence="4 5" key="1">
    <citation type="submission" date="2019-11" db="EMBL/GenBank/DDBJ databases">
        <title>Streptomyces typhae sp. nov., a novel endophytic actinomycete isolated from the root of cattail pollen (Typha angustifolia L.).</title>
        <authorList>
            <person name="Peng C."/>
        </authorList>
    </citation>
    <scope>NUCLEOTIDE SEQUENCE [LARGE SCALE GENOMIC DNA]</scope>
    <source>
        <strain evidence="5">p1417</strain>
    </source>
</reference>
<comment type="caution">
    <text evidence="4">The sequence shown here is derived from an EMBL/GenBank/DDBJ whole genome shotgun (WGS) entry which is preliminary data.</text>
</comment>
<name>A0A6L6X0F9_9ACTN</name>
<dbReference type="Pfam" id="PF06386">
    <property type="entry name" value="GvpL_GvpF"/>
    <property type="match status" value="1"/>
</dbReference>
<evidence type="ECO:0000313" key="4">
    <source>
        <dbReference type="EMBL" id="MVO87253.1"/>
    </source>
</evidence>
<keyword evidence="5" id="KW-1185">Reference proteome</keyword>
<dbReference type="GO" id="GO:0031412">
    <property type="term" value="P:gas vesicle organization"/>
    <property type="evidence" value="ECO:0007669"/>
    <property type="project" value="InterPro"/>
</dbReference>
<dbReference type="EMBL" id="WPNZ01000011">
    <property type="protein sequence ID" value="MVO87253.1"/>
    <property type="molecule type" value="Genomic_DNA"/>
</dbReference>
<dbReference type="PANTHER" id="PTHR36852">
    <property type="entry name" value="PROTEIN GVPL 2"/>
    <property type="match status" value="1"/>
</dbReference>
<evidence type="ECO:0000256" key="2">
    <source>
        <dbReference type="ARBA" id="ARBA00035108"/>
    </source>
</evidence>
<sequence>MTDDLRYVYAVCRPLDAPLHADLTGVGGAPPRQLAHDGLVAVVGPVPERDFGREQLHARLEDLDWLAATARAHQSVVAALATVTCPLPLRLGTVFRDDSGVRAMLQDESDRLRRILDRIDGQVEWGVKVWLGAESAAEAAAPQPSGAPESGRDYLRRRRAGNAAREQSAARAEAFARQLHEDLSRYAADARLHPPQSGPLTDAGSGRNVLNSAYLVPRARSEEFLELVGRAEGTLPGLQVEVTGPWAAYSFTDDPEAS</sequence>
<dbReference type="Proteomes" id="UP000483802">
    <property type="component" value="Unassembled WGS sequence"/>
</dbReference>
<dbReference type="PANTHER" id="PTHR36852:SF1">
    <property type="entry name" value="PROTEIN GVPL 2"/>
    <property type="match status" value="1"/>
</dbReference>
<dbReference type="AlphaFoldDB" id="A0A6L6X0F9"/>
<dbReference type="GO" id="GO:0031411">
    <property type="term" value="C:gas vesicle"/>
    <property type="evidence" value="ECO:0007669"/>
    <property type="project" value="UniProtKB-SubCell"/>
</dbReference>
<evidence type="ECO:0000256" key="1">
    <source>
        <dbReference type="ARBA" id="ARBA00022987"/>
    </source>
</evidence>
<organism evidence="4 5">
    <name type="scientific">Streptomyces typhae</name>
    <dbReference type="NCBI Taxonomy" id="2681492"/>
    <lineage>
        <taxon>Bacteria</taxon>
        <taxon>Bacillati</taxon>
        <taxon>Actinomycetota</taxon>
        <taxon>Actinomycetes</taxon>
        <taxon>Kitasatosporales</taxon>
        <taxon>Streptomycetaceae</taxon>
        <taxon>Streptomyces</taxon>
    </lineage>
</organism>